<keyword evidence="1" id="KW-0472">Membrane</keyword>
<feature type="transmembrane region" description="Helical" evidence="1">
    <location>
        <begin position="47"/>
        <end position="66"/>
    </location>
</feature>
<accession>A0A1G6E6M5</accession>
<dbReference type="Pfam" id="PF13937">
    <property type="entry name" value="DUF4212"/>
    <property type="match status" value="1"/>
</dbReference>
<protein>
    <submittedName>
        <fullName evidence="3">Putative solute:sodium symporter small subunit</fullName>
    </submittedName>
</protein>
<dbReference type="Proteomes" id="UP000199071">
    <property type="component" value="Unassembled WGS sequence"/>
</dbReference>
<keyword evidence="1" id="KW-0812">Transmembrane</keyword>
<keyword evidence="1" id="KW-1133">Transmembrane helix</keyword>
<evidence type="ECO:0000259" key="2">
    <source>
        <dbReference type="Pfam" id="PF13937"/>
    </source>
</evidence>
<dbReference type="InterPro" id="IPR019886">
    <property type="entry name" value="Na_symporter_ssu"/>
</dbReference>
<dbReference type="STRING" id="665467.SAMN02982931_04137"/>
<reference evidence="3 4" key="1">
    <citation type="submission" date="2016-10" db="EMBL/GenBank/DDBJ databases">
        <authorList>
            <person name="de Groot N.N."/>
        </authorList>
    </citation>
    <scope>NUCLEOTIDE SEQUENCE [LARGE SCALE GENOMIC DNA]</scope>
    <source>
        <strain evidence="3 4">ATCC 35022</strain>
    </source>
</reference>
<dbReference type="RefSeq" id="WP_090879533.1">
    <property type="nucleotide sequence ID" value="NZ_FMXQ01000010.1"/>
</dbReference>
<name>A0A1G6E6M5_9HYPH</name>
<sequence length="81" mass="8624">MADAGYNPRWRETGILAGATMIAAIVVTLLFLALADPANGNGFPAGFVLAATGLPFVLAGIVFWAVHRQEAIDRRHGLFED</sequence>
<feature type="transmembrane region" description="Helical" evidence="1">
    <location>
        <begin position="15"/>
        <end position="35"/>
    </location>
</feature>
<evidence type="ECO:0000313" key="3">
    <source>
        <dbReference type="EMBL" id="SDB52595.1"/>
    </source>
</evidence>
<dbReference type="OrthoDB" id="9797746at2"/>
<feature type="domain" description="Sodium symporter small subunit" evidence="2">
    <location>
        <begin position="10"/>
        <end position="77"/>
    </location>
</feature>
<gene>
    <name evidence="3" type="ORF">SAMN02982931_04137</name>
</gene>
<keyword evidence="4" id="KW-1185">Reference proteome</keyword>
<dbReference type="AlphaFoldDB" id="A0A1G6E6M5"/>
<proteinExistence type="predicted"/>
<evidence type="ECO:0000313" key="4">
    <source>
        <dbReference type="Proteomes" id="UP000199071"/>
    </source>
</evidence>
<evidence type="ECO:0000256" key="1">
    <source>
        <dbReference type="SAM" id="Phobius"/>
    </source>
</evidence>
<organism evidence="3 4">
    <name type="scientific">Bauldia litoralis</name>
    <dbReference type="NCBI Taxonomy" id="665467"/>
    <lineage>
        <taxon>Bacteria</taxon>
        <taxon>Pseudomonadati</taxon>
        <taxon>Pseudomonadota</taxon>
        <taxon>Alphaproteobacteria</taxon>
        <taxon>Hyphomicrobiales</taxon>
        <taxon>Kaistiaceae</taxon>
        <taxon>Bauldia</taxon>
    </lineage>
</organism>
<dbReference type="EMBL" id="FMXQ01000010">
    <property type="protein sequence ID" value="SDB52595.1"/>
    <property type="molecule type" value="Genomic_DNA"/>
</dbReference>